<name>A0A5B9VX12_9BACT</name>
<evidence type="ECO:0000256" key="2">
    <source>
        <dbReference type="SAM" id="Phobius"/>
    </source>
</evidence>
<feature type="transmembrane region" description="Helical" evidence="2">
    <location>
        <begin position="438"/>
        <end position="457"/>
    </location>
</feature>
<feature type="transmembrane region" description="Helical" evidence="2">
    <location>
        <begin position="101"/>
        <end position="123"/>
    </location>
</feature>
<keyword evidence="2" id="KW-1133">Transmembrane helix</keyword>
<feature type="transmembrane region" description="Helical" evidence="2">
    <location>
        <begin position="57"/>
        <end position="80"/>
    </location>
</feature>
<evidence type="ECO:0000259" key="3">
    <source>
        <dbReference type="Pfam" id="PF01757"/>
    </source>
</evidence>
<keyword evidence="1" id="KW-0040">ANK repeat</keyword>
<keyword evidence="2" id="KW-0812">Transmembrane</keyword>
<feature type="transmembrane region" description="Helical" evidence="2">
    <location>
        <begin position="463"/>
        <end position="481"/>
    </location>
</feature>
<feature type="transmembrane region" description="Helical" evidence="2">
    <location>
        <begin position="371"/>
        <end position="389"/>
    </location>
</feature>
<dbReference type="InterPro" id="IPR002110">
    <property type="entry name" value="Ankyrin_rpt"/>
</dbReference>
<dbReference type="PANTHER" id="PTHR36927">
    <property type="entry name" value="BLR4337 PROTEIN"/>
    <property type="match status" value="1"/>
</dbReference>
<gene>
    <name evidence="4" type="primary">mdoC_1</name>
    <name evidence="4" type="ORF">OJF2_13580</name>
</gene>
<dbReference type="AlphaFoldDB" id="A0A5B9VX12"/>
<dbReference type="EMBL" id="CP042997">
    <property type="protein sequence ID" value="QEH32873.1"/>
    <property type="molecule type" value="Genomic_DNA"/>
</dbReference>
<dbReference type="KEGG" id="agv:OJF2_13580"/>
<feature type="transmembrane region" description="Helical" evidence="2">
    <location>
        <begin position="335"/>
        <end position="359"/>
    </location>
</feature>
<feature type="domain" description="Acyltransferase 3" evidence="3">
    <location>
        <begin position="312"/>
        <end position="542"/>
    </location>
</feature>
<dbReference type="SMART" id="SM00248">
    <property type="entry name" value="ANK"/>
    <property type="match status" value="3"/>
</dbReference>
<dbReference type="Pfam" id="PF12796">
    <property type="entry name" value="Ank_2"/>
    <property type="match status" value="1"/>
</dbReference>
<evidence type="ECO:0000313" key="5">
    <source>
        <dbReference type="Proteomes" id="UP000324233"/>
    </source>
</evidence>
<dbReference type="InterPro" id="IPR050623">
    <property type="entry name" value="Glucan_succinyl_AcylTrfase"/>
</dbReference>
<dbReference type="Pfam" id="PF01757">
    <property type="entry name" value="Acyl_transf_3"/>
    <property type="match status" value="2"/>
</dbReference>
<dbReference type="SUPFAM" id="SSF48403">
    <property type="entry name" value="Ankyrin repeat"/>
    <property type="match status" value="1"/>
</dbReference>
<organism evidence="4 5">
    <name type="scientific">Aquisphaera giovannonii</name>
    <dbReference type="NCBI Taxonomy" id="406548"/>
    <lineage>
        <taxon>Bacteria</taxon>
        <taxon>Pseudomonadati</taxon>
        <taxon>Planctomycetota</taxon>
        <taxon>Planctomycetia</taxon>
        <taxon>Isosphaerales</taxon>
        <taxon>Isosphaeraceae</taxon>
        <taxon>Aquisphaera</taxon>
    </lineage>
</organism>
<sequence length="578" mass="63276">MSTVPAPIELEPTKAQRRHDLDALRAFAMLLGIALHASMSFIPGLPWPVQDTQQAGWFMVLFLAIHGFRMPLFFLVSGFFTALLWQRRGPGGLIRNRTLRILVPCLLGLVTVVPAISVLPALATGRSLVVSAADDGSLIGAIRFGDAAAVRARLDEGAEIEAPDPAIQARPLSWAALRGDLDIARLLLERGADLKGLNEDLSTPLHAAAFTARPDLVRLFLEKGADPGVRGKDGSRPLEAARADWELVKGIADYIHIPVGDREEFERRRAEVIRILEPVSPGSAAVASTETPRATGPFMGVLDAYEAAMGSERLAYKLGGQRFHLVKSSVFAHLWFLWFLCWLAPLFVLFMAVATTIGLPRPSRRLVVSPANLLWLIPLTFVPQYFMGIKYPLLGPDTAEGLVLPPHLLLYYGIFFGFGALYYFTGDPEDRLGRNWRVSLPVALLVLIPAGIATMAGSRPLTALIQAAYVWLMCFGLLGLFRKIHPEENRAVRYLSDSSYWLYLTHLAVVMTAQVLVQGWSLPATLKFGIVFAGTVAPLLLAYQLLVRHTWIGWLLNGTRHRPAPAPEAEAPAATASA</sequence>
<dbReference type="InterPro" id="IPR036770">
    <property type="entry name" value="Ankyrin_rpt-contain_sf"/>
</dbReference>
<dbReference type="PROSITE" id="PS50088">
    <property type="entry name" value="ANK_REPEAT"/>
    <property type="match status" value="2"/>
</dbReference>
<evidence type="ECO:0000256" key="1">
    <source>
        <dbReference type="PROSITE-ProRule" id="PRU00023"/>
    </source>
</evidence>
<keyword evidence="2" id="KW-0472">Membrane</keyword>
<feature type="transmembrane region" description="Helical" evidence="2">
    <location>
        <begin position="409"/>
        <end position="426"/>
    </location>
</feature>
<keyword evidence="4" id="KW-0808">Transferase</keyword>
<dbReference type="PROSITE" id="PS50297">
    <property type="entry name" value="ANK_REP_REGION"/>
    <property type="match status" value="2"/>
</dbReference>
<feature type="transmembrane region" description="Helical" evidence="2">
    <location>
        <begin position="23"/>
        <end position="45"/>
    </location>
</feature>
<feature type="transmembrane region" description="Helical" evidence="2">
    <location>
        <begin position="526"/>
        <end position="546"/>
    </location>
</feature>
<dbReference type="PANTHER" id="PTHR36927:SF1">
    <property type="entry name" value="MDO-LIKE PROTEIN"/>
    <property type="match status" value="1"/>
</dbReference>
<dbReference type="EC" id="2.1.-.-" evidence="4"/>
<keyword evidence="5" id="KW-1185">Reference proteome</keyword>
<feature type="repeat" description="ANK" evidence="1">
    <location>
        <begin position="200"/>
        <end position="232"/>
    </location>
</feature>
<evidence type="ECO:0000313" key="4">
    <source>
        <dbReference type="EMBL" id="QEH32873.1"/>
    </source>
</evidence>
<dbReference type="Gene3D" id="1.25.40.20">
    <property type="entry name" value="Ankyrin repeat-containing domain"/>
    <property type="match status" value="1"/>
</dbReference>
<accession>A0A5B9VX12</accession>
<reference evidence="4 5" key="1">
    <citation type="submission" date="2019-08" db="EMBL/GenBank/DDBJ databases">
        <title>Deep-cultivation of Planctomycetes and their phenomic and genomic characterization uncovers novel biology.</title>
        <authorList>
            <person name="Wiegand S."/>
            <person name="Jogler M."/>
            <person name="Boedeker C."/>
            <person name="Pinto D."/>
            <person name="Vollmers J."/>
            <person name="Rivas-Marin E."/>
            <person name="Kohn T."/>
            <person name="Peeters S.H."/>
            <person name="Heuer A."/>
            <person name="Rast P."/>
            <person name="Oberbeckmann S."/>
            <person name="Bunk B."/>
            <person name="Jeske O."/>
            <person name="Meyerdierks A."/>
            <person name="Storesund J.E."/>
            <person name="Kallscheuer N."/>
            <person name="Luecker S."/>
            <person name="Lage O.M."/>
            <person name="Pohl T."/>
            <person name="Merkel B.J."/>
            <person name="Hornburger P."/>
            <person name="Mueller R.-W."/>
            <person name="Bruemmer F."/>
            <person name="Labrenz M."/>
            <person name="Spormann A.M."/>
            <person name="Op den Camp H."/>
            <person name="Overmann J."/>
            <person name="Amann R."/>
            <person name="Jetten M.S.M."/>
            <person name="Mascher T."/>
            <person name="Medema M.H."/>
            <person name="Devos D.P."/>
            <person name="Kaster A.-K."/>
            <person name="Ovreas L."/>
            <person name="Rohde M."/>
            <person name="Galperin M.Y."/>
            <person name="Jogler C."/>
        </authorList>
    </citation>
    <scope>NUCLEOTIDE SEQUENCE [LARGE SCALE GENOMIC DNA]</scope>
    <source>
        <strain evidence="4 5">OJF2</strain>
    </source>
</reference>
<dbReference type="RefSeq" id="WP_148592373.1">
    <property type="nucleotide sequence ID" value="NZ_CP042997.1"/>
</dbReference>
<dbReference type="InterPro" id="IPR002656">
    <property type="entry name" value="Acyl_transf_3_dom"/>
</dbReference>
<feature type="domain" description="Acyltransferase 3" evidence="3">
    <location>
        <begin position="19"/>
        <end position="127"/>
    </location>
</feature>
<feature type="transmembrane region" description="Helical" evidence="2">
    <location>
        <begin position="501"/>
        <end position="520"/>
    </location>
</feature>
<proteinExistence type="predicted"/>
<dbReference type="GO" id="GO:0016747">
    <property type="term" value="F:acyltransferase activity, transferring groups other than amino-acyl groups"/>
    <property type="evidence" value="ECO:0007669"/>
    <property type="project" value="InterPro"/>
</dbReference>
<dbReference type="OrthoDB" id="7375713at2"/>
<feature type="repeat" description="ANK" evidence="1">
    <location>
        <begin position="171"/>
        <end position="199"/>
    </location>
</feature>
<dbReference type="Proteomes" id="UP000324233">
    <property type="component" value="Chromosome"/>
</dbReference>
<protein>
    <submittedName>
        <fullName evidence="4">Glucans biosynthesis protein C</fullName>
        <ecNumber evidence="4">2.1.-.-</ecNumber>
    </submittedName>
</protein>